<protein>
    <submittedName>
        <fullName evidence="1">Uncharacterized protein</fullName>
    </submittedName>
</protein>
<proteinExistence type="predicted"/>
<comment type="caution">
    <text evidence="1">The sequence shown here is derived from an EMBL/GenBank/DDBJ whole genome shotgun (WGS) entry which is preliminary data.</text>
</comment>
<evidence type="ECO:0000313" key="1">
    <source>
        <dbReference type="EMBL" id="KAH7995685.1"/>
    </source>
</evidence>
<name>A0ACB8ESR3_9SAUR</name>
<organism evidence="1 2">
    <name type="scientific">Sphaerodactylus townsendi</name>
    <dbReference type="NCBI Taxonomy" id="933632"/>
    <lineage>
        <taxon>Eukaryota</taxon>
        <taxon>Metazoa</taxon>
        <taxon>Chordata</taxon>
        <taxon>Craniata</taxon>
        <taxon>Vertebrata</taxon>
        <taxon>Euteleostomi</taxon>
        <taxon>Lepidosauria</taxon>
        <taxon>Squamata</taxon>
        <taxon>Bifurcata</taxon>
        <taxon>Gekkota</taxon>
        <taxon>Sphaerodactylidae</taxon>
        <taxon>Sphaerodactylus</taxon>
    </lineage>
</organism>
<dbReference type="EMBL" id="CM037620">
    <property type="protein sequence ID" value="KAH7995685.1"/>
    <property type="molecule type" value="Genomic_DNA"/>
</dbReference>
<evidence type="ECO:0000313" key="2">
    <source>
        <dbReference type="Proteomes" id="UP000827872"/>
    </source>
</evidence>
<dbReference type="Proteomes" id="UP000827872">
    <property type="component" value="Linkage Group LG07"/>
</dbReference>
<sequence>MLSRNGICAAFIEKAIRQLLSDDFDFLMEFVLNNKMNFLDSKANAVVVYGENSVLVWLEIIMSMPTMLSNLSGLEHVERTSAGKVWITTAQSDFAFSTVQKTYDIQMFHGALSFTIHSKEILGFQTFLQHVQPSWAKADGFVKEFWEQVFDCELPDPINPAYSAKVCTGEEKLETVPAPFFEMGMTGHSYSIYNAVYAIAHALFILASSRTHHRAMENGGRLAPLNIPPWKLHALLQRMAFNNSAGEEVTFNEHGELNGGFDVTNLVSFPNKSYVRVQIGRLDPQAPLGKRLILSEDRIQWNRHLTQLPPFSLCNDHCRPGYSREKKEGEPFCCYSCTSCPEGKFSDKEGADLMRLAMIGQHLIFI</sequence>
<accession>A0ACB8ESR3</accession>
<reference evidence="1" key="1">
    <citation type="submission" date="2021-08" db="EMBL/GenBank/DDBJ databases">
        <title>The first chromosome-level gecko genome reveals the dynamic sex chromosomes of Neotropical dwarf geckos (Sphaerodactylidae: Sphaerodactylus).</title>
        <authorList>
            <person name="Pinto B.J."/>
            <person name="Keating S.E."/>
            <person name="Gamble T."/>
        </authorList>
    </citation>
    <scope>NUCLEOTIDE SEQUENCE</scope>
    <source>
        <strain evidence="1">TG3544</strain>
    </source>
</reference>
<gene>
    <name evidence="1" type="ORF">K3G42_027630</name>
</gene>
<keyword evidence="2" id="KW-1185">Reference proteome</keyword>